<dbReference type="PANTHER" id="PTHR38624">
    <property type="entry name" value="PROTEIN CBG08397-RELATED"/>
    <property type="match status" value="1"/>
</dbReference>
<accession>A0A3P7M767</accession>
<dbReference type="AlphaFoldDB" id="A0A3P7M767"/>
<reference evidence="2 3" key="1">
    <citation type="submission" date="2018-11" db="EMBL/GenBank/DDBJ databases">
        <authorList>
            <consortium name="Pathogen Informatics"/>
        </authorList>
    </citation>
    <scope>NUCLEOTIDE SEQUENCE [LARGE SCALE GENOMIC DNA]</scope>
</reference>
<dbReference type="PANTHER" id="PTHR38624:SF2">
    <property type="entry name" value="BUB1 N-TERMINAL DOMAIN-CONTAINING PROTEIN"/>
    <property type="match status" value="1"/>
</dbReference>
<dbReference type="OrthoDB" id="5840149at2759"/>
<dbReference type="InterPro" id="IPR056660">
    <property type="entry name" value="DUF7758"/>
</dbReference>
<sequence>MRKHIHYDFQGDNWTTNDLFKFQHDSLEDYDAAEKRVICEEWLRRLNAVPKKYCYLAWYASAIYTCYYRLAPLVVNKGEKKEIWMNAKREYAEIFLMGRRIWRRPTHPTRLRVLYDFATLCVRFSGVPDDDTVVLFRDLLYDYDNFNFEVLSEIEYAQSIEKKASSLSAPESIISDAITFPLLDVPNTKKELTRKPSVRFVEKSDNDGGELLLEGEPATAVFVDQKSEFQKNGHSSKIFTKSVPSSSHAHTLAHEAFTAEFGGQLVIPEIIVSSKLASTAEPVTTMLTTSENNETEKEFMAYKKPESGEINRTLPLIVAKAHLSITSPVFDSMNNNTRQA</sequence>
<organism evidence="2 3">
    <name type="scientific">Gongylonema pulchrum</name>
    <dbReference type="NCBI Taxonomy" id="637853"/>
    <lineage>
        <taxon>Eukaryota</taxon>
        <taxon>Metazoa</taxon>
        <taxon>Ecdysozoa</taxon>
        <taxon>Nematoda</taxon>
        <taxon>Chromadorea</taxon>
        <taxon>Rhabditida</taxon>
        <taxon>Spirurina</taxon>
        <taxon>Spiruromorpha</taxon>
        <taxon>Spiruroidea</taxon>
        <taxon>Gongylonematidae</taxon>
        <taxon>Gongylonema</taxon>
    </lineage>
</organism>
<feature type="domain" description="DUF7758" evidence="1">
    <location>
        <begin position="10"/>
        <end position="125"/>
    </location>
</feature>
<dbReference type="Proteomes" id="UP000271098">
    <property type="component" value="Unassembled WGS sequence"/>
</dbReference>
<dbReference type="EMBL" id="UYRT01078261">
    <property type="protein sequence ID" value="VDN18148.1"/>
    <property type="molecule type" value="Genomic_DNA"/>
</dbReference>
<protein>
    <recommendedName>
        <fullName evidence="1">DUF7758 domain-containing protein</fullName>
    </recommendedName>
</protein>
<dbReference type="Pfam" id="PF24944">
    <property type="entry name" value="DUF7758"/>
    <property type="match status" value="1"/>
</dbReference>
<keyword evidence="3" id="KW-1185">Reference proteome</keyword>
<evidence type="ECO:0000259" key="1">
    <source>
        <dbReference type="Pfam" id="PF24944"/>
    </source>
</evidence>
<evidence type="ECO:0000313" key="3">
    <source>
        <dbReference type="Proteomes" id="UP000271098"/>
    </source>
</evidence>
<evidence type="ECO:0000313" key="2">
    <source>
        <dbReference type="EMBL" id="VDN18148.1"/>
    </source>
</evidence>
<gene>
    <name evidence="2" type="ORF">GPUH_LOCUS10967</name>
</gene>
<proteinExistence type="predicted"/>
<name>A0A3P7M767_9BILA</name>